<dbReference type="Proteomes" id="UP000827892">
    <property type="component" value="Chromosome III"/>
</dbReference>
<evidence type="ECO:0000259" key="3">
    <source>
        <dbReference type="Pfam" id="PF04676"/>
    </source>
</evidence>
<dbReference type="AlphaFoldDB" id="A0AAE9DFN7"/>
<dbReference type="InterPro" id="IPR006767">
    <property type="entry name" value="Cwf19-like_C_dom-2"/>
</dbReference>
<dbReference type="KEGG" id="cbr:CBG_15349"/>
<accession>A0AAE9DFN7</accession>
<feature type="domain" description="Cwf19-like protein C-terminal" evidence="3">
    <location>
        <begin position="359"/>
        <end position="451"/>
    </location>
</feature>
<sequence>MFRRPDDDDDDYSGRKVVKPKAIPEKYAKKLGAEFATGKTFVTGSDKSQKDFNESQQVRNDVMESSGGRLAPLTEDEKNKLSAKILKAELKGDMDLVKKLKRKLESGVSGVDDEPPKSRSKEVTMMRRDREGNILPASSKKSDDRHAEGSSRMRREYEKRQDLDSMVREEKTGTAGDQLRLFEKQLIKSSKIRRHDDESVDDIAEMQKGRKKTDEKDRRNKEKEAIKEHKRIERSFDDCSRCIDSSRLAKHNIIAVGINTYLAVVEWDGLDDEHVIIVPTQHCSSSIQLDENVWDEMRLWRKGLVALWKEQEKDCVFFEMARHVDSNPHLYVECVPLEQEIGDMAPIYFKKAINECEGEYMDNKKLIETKNLRRQIPKGFSYFAVDFGLSNGYAHVIESHDHFPATFATEIIAGMLDLPPKKWRKRETDEMSKQKSRAEKFKQLWEPFDWTKRLRSQEGPSTSSGSSTSSRRE</sequence>
<feature type="region of interest" description="Disordered" evidence="2">
    <location>
        <begin position="193"/>
        <end position="226"/>
    </location>
</feature>
<proteinExistence type="inferred from homology"/>
<feature type="compositionally biased region" description="Basic and acidic residues" evidence="2">
    <location>
        <begin position="205"/>
        <end position="226"/>
    </location>
</feature>
<feature type="region of interest" description="Disordered" evidence="2">
    <location>
        <begin position="102"/>
        <end position="174"/>
    </location>
</feature>
<evidence type="ECO:0000313" key="5">
    <source>
        <dbReference type="EMBL" id="ULU03426.1"/>
    </source>
</evidence>
<evidence type="ECO:0008006" key="7">
    <source>
        <dbReference type="Google" id="ProtNLM"/>
    </source>
</evidence>
<evidence type="ECO:0000259" key="4">
    <source>
        <dbReference type="Pfam" id="PF04677"/>
    </source>
</evidence>
<dbReference type="SUPFAM" id="SSF54197">
    <property type="entry name" value="HIT-like"/>
    <property type="match status" value="1"/>
</dbReference>
<evidence type="ECO:0000256" key="1">
    <source>
        <dbReference type="ARBA" id="ARBA00006795"/>
    </source>
</evidence>
<feature type="compositionally biased region" description="Basic and acidic residues" evidence="2">
    <location>
        <begin position="140"/>
        <end position="172"/>
    </location>
</feature>
<reference evidence="5 6" key="1">
    <citation type="submission" date="2022-05" db="EMBL/GenBank/DDBJ databases">
        <title>Chromosome-level reference genomes for two strains of Caenorhabditis briggsae: an improved platform for comparative genomics.</title>
        <authorList>
            <person name="Stevens L."/>
            <person name="Andersen E.C."/>
        </authorList>
    </citation>
    <scope>NUCLEOTIDE SEQUENCE [LARGE SCALE GENOMIC DNA]</scope>
    <source>
        <strain evidence="5">QX1410_ONT</strain>
        <tissue evidence="5">Whole-organism</tissue>
    </source>
</reference>
<dbReference type="EMBL" id="CP090893">
    <property type="protein sequence ID" value="ULU03426.1"/>
    <property type="molecule type" value="Genomic_DNA"/>
</dbReference>
<feature type="region of interest" description="Disordered" evidence="2">
    <location>
        <begin position="43"/>
        <end position="75"/>
    </location>
</feature>
<dbReference type="Pfam" id="PF04677">
    <property type="entry name" value="CwfJ_C_1"/>
    <property type="match status" value="1"/>
</dbReference>
<comment type="similarity">
    <text evidence="1">Belongs to the CWF19 family.</text>
</comment>
<dbReference type="InterPro" id="IPR006768">
    <property type="entry name" value="Cwf19-like_C_dom-1"/>
</dbReference>
<evidence type="ECO:0000313" key="6">
    <source>
        <dbReference type="Proteomes" id="UP000827892"/>
    </source>
</evidence>
<dbReference type="PANTHER" id="PTHR12072:SF5">
    <property type="entry name" value="CWF19-LIKE PROTEIN 2"/>
    <property type="match status" value="1"/>
</dbReference>
<dbReference type="PANTHER" id="PTHR12072">
    <property type="entry name" value="CWF19, CELL CYCLE CONTROL PROTEIN"/>
    <property type="match status" value="1"/>
</dbReference>
<feature type="region of interest" description="Disordered" evidence="2">
    <location>
        <begin position="451"/>
        <end position="473"/>
    </location>
</feature>
<dbReference type="InterPro" id="IPR036265">
    <property type="entry name" value="HIT-like_sf"/>
</dbReference>
<feature type="domain" description="Cwf19-like C-terminal" evidence="4">
    <location>
        <begin position="227"/>
        <end position="350"/>
    </location>
</feature>
<dbReference type="Pfam" id="PF04676">
    <property type="entry name" value="CwfJ_C_2"/>
    <property type="match status" value="1"/>
</dbReference>
<gene>
    <name evidence="5" type="ORF">L3Y34_002766</name>
</gene>
<protein>
    <recommendedName>
        <fullName evidence="7">CWF19-like protein 2</fullName>
    </recommendedName>
</protein>
<name>A0AAE9DFN7_CAEBR</name>
<organism evidence="5 6">
    <name type="scientific">Caenorhabditis briggsae</name>
    <dbReference type="NCBI Taxonomy" id="6238"/>
    <lineage>
        <taxon>Eukaryota</taxon>
        <taxon>Metazoa</taxon>
        <taxon>Ecdysozoa</taxon>
        <taxon>Nematoda</taxon>
        <taxon>Chromadorea</taxon>
        <taxon>Rhabditida</taxon>
        <taxon>Rhabditina</taxon>
        <taxon>Rhabditomorpha</taxon>
        <taxon>Rhabditoidea</taxon>
        <taxon>Rhabditidae</taxon>
        <taxon>Peloderinae</taxon>
        <taxon>Caenorhabditis</taxon>
    </lineage>
</organism>
<feature type="compositionally biased region" description="Basic and acidic residues" evidence="2">
    <location>
        <begin position="114"/>
        <end position="132"/>
    </location>
</feature>
<feature type="compositionally biased region" description="Low complexity" evidence="2">
    <location>
        <begin position="461"/>
        <end position="473"/>
    </location>
</feature>
<evidence type="ECO:0000256" key="2">
    <source>
        <dbReference type="SAM" id="MobiDB-lite"/>
    </source>
</evidence>
<dbReference type="OMA" id="PWHVGLQ"/>
<dbReference type="InterPro" id="IPR040194">
    <property type="entry name" value="Cwf19-like"/>
</dbReference>